<evidence type="ECO:0000313" key="3">
    <source>
        <dbReference type="Proteomes" id="UP001428774"/>
    </source>
</evidence>
<gene>
    <name evidence="2" type="ORF">ABFB10_01585</name>
</gene>
<evidence type="ECO:0000313" key="2">
    <source>
        <dbReference type="EMBL" id="MEN9059914.1"/>
    </source>
</evidence>
<protein>
    <recommendedName>
        <fullName evidence="1">DUF6924 domain-containing protein</fullName>
    </recommendedName>
</protein>
<dbReference type="Pfam" id="PF21962">
    <property type="entry name" value="DUF6924"/>
    <property type="match status" value="1"/>
</dbReference>
<dbReference type="AlphaFoldDB" id="A0AAW9SFS8"/>
<dbReference type="RefSeq" id="WP_347165048.1">
    <property type="nucleotide sequence ID" value="NZ_JBDNCH010000002.1"/>
</dbReference>
<accession>A0AAW9SFS8</accession>
<dbReference type="InterPro" id="IPR053832">
    <property type="entry name" value="DUF6924"/>
</dbReference>
<comment type="caution">
    <text evidence="2">The sequence shown here is derived from an EMBL/GenBank/DDBJ whole genome shotgun (WGS) entry which is preliminary data.</text>
</comment>
<keyword evidence="3" id="KW-1185">Reference proteome</keyword>
<organism evidence="2 3">
    <name type="scientific">Ponticoccus litoralis</name>
    <dbReference type="NCBI Taxonomy" id="422297"/>
    <lineage>
        <taxon>Bacteria</taxon>
        <taxon>Pseudomonadati</taxon>
        <taxon>Pseudomonadota</taxon>
        <taxon>Alphaproteobacteria</taxon>
        <taxon>Rhodobacterales</taxon>
        <taxon>Roseobacteraceae</taxon>
        <taxon>Ponticoccus</taxon>
    </lineage>
</organism>
<sequence length="128" mass="14335">MDDETIKLIRTDYSDDTAWEALTEVATRENAIGFAGEFDLVEDPELDGMEPVDLAERFPDDAILLIADDHAFSDQTWPILCYDTESDREFRVPAKDAWGVESNLGTGTMDFEDMLGMTDEDGVFMVPA</sequence>
<evidence type="ECO:0000259" key="1">
    <source>
        <dbReference type="Pfam" id="PF21962"/>
    </source>
</evidence>
<dbReference type="Proteomes" id="UP001428774">
    <property type="component" value="Unassembled WGS sequence"/>
</dbReference>
<reference evidence="2 3" key="1">
    <citation type="submission" date="2024-05" db="EMBL/GenBank/DDBJ databases">
        <title>Genome sequence of Ponticoccus litoralis KCCM 90028.</title>
        <authorList>
            <person name="Kim J.M."/>
            <person name="Lee J.K."/>
            <person name="Choi B.J."/>
            <person name="Bayburt H."/>
            <person name="Baek J.H."/>
            <person name="Jeon C.O."/>
        </authorList>
    </citation>
    <scope>NUCLEOTIDE SEQUENCE [LARGE SCALE GENOMIC DNA]</scope>
    <source>
        <strain evidence="2 3">KCCM 90028</strain>
    </source>
</reference>
<name>A0AAW9SFS8_9RHOB</name>
<dbReference type="EMBL" id="JBDNCH010000002">
    <property type="protein sequence ID" value="MEN9059914.1"/>
    <property type="molecule type" value="Genomic_DNA"/>
</dbReference>
<feature type="domain" description="DUF6924" evidence="1">
    <location>
        <begin position="7"/>
        <end position="124"/>
    </location>
</feature>
<proteinExistence type="predicted"/>